<feature type="transmembrane region" description="Helical" evidence="2">
    <location>
        <begin position="107"/>
        <end position="128"/>
    </location>
</feature>
<keyword evidence="2" id="KW-1133">Transmembrane helix</keyword>
<keyword evidence="4" id="KW-1185">Reference proteome</keyword>
<reference evidence="3 4" key="1">
    <citation type="submission" date="2015-09" db="EMBL/GenBank/DDBJ databases">
        <title>Draft genome sequence of Kouleothrix aurantiaca JCM 19913.</title>
        <authorList>
            <person name="Hemp J."/>
        </authorList>
    </citation>
    <scope>NUCLEOTIDE SEQUENCE [LARGE SCALE GENOMIC DNA]</scope>
    <source>
        <strain evidence="3 4">COM-B</strain>
    </source>
</reference>
<proteinExistence type="predicted"/>
<feature type="compositionally biased region" description="Basic and acidic residues" evidence="1">
    <location>
        <begin position="1"/>
        <end position="21"/>
    </location>
</feature>
<evidence type="ECO:0000256" key="2">
    <source>
        <dbReference type="SAM" id="Phobius"/>
    </source>
</evidence>
<dbReference type="EMBL" id="LJCR01000004">
    <property type="protein sequence ID" value="KPV54963.1"/>
    <property type="molecule type" value="Genomic_DNA"/>
</dbReference>
<comment type="caution">
    <text evidence="3">The sequence shown here is derived from an EMBL/GenBank/DDBJ whole genome shotgun (WGS) entry which is preliminary data.</text>
</comment>
<protein>
    <submittedName>
        <fullName evidence="3">Uncharacterized protein</fullName>
    </submittedName>
</protein>
<feature type="region of interest" description="Disordered" evidence="1">
    <location>
        <begin position="214"/>
        <end position="234"/>
    </location>
</feature>
<gene>
    <name evidence="3" type="ORF">SE17_00470</name>
</gene>
<feature type="region of interest" description="Disordered" evidence="1">
    <location>
        <begin position="1"/>
        <end position="49"/>
    </location>
</feature>
<sequence>MTEREKMHHADHHHDAAHEQRNTQAQHNDHSANGGAAHQRQEHGTRGEATATQEIVAHFPTAAQARQAAQAVDDQVVSTHIEEVSHNQVHQEAISAQMGVTTVEIGLETWVGLALGALAGVVVGILIYSGRIALPAVAPALASGAVASVVFSASLLAIAGALIGALLHLFRAPAPAPGHELHAVVSEDARPDVEQMLVNVGALDVLVLGDGAAKGGNGRHQQASAMTEKGGGHH</sequence>
<evidence type="ECO:0000313" key="3">
    <source>
        <dbReference type="EMBL" id="KPV54963.1"/>
    </source>
</evidence>
<name>A0A0P9DNB2_9CHLR</name>
<evidence type="ECO:0000313" key="4">
    <source>
        <dbReference type="Proteomes" id="UP000050509"/>
    </source>
</evidence>
<dbReference type="Proteomes" id="UP000050509">
    <property type="component" value="Unassembled WGS sequence"/>
</dbReference>
<organism evidence="3 4">
    <name type="scientific">Kouleothrix aurantiaca</name>
    <dbReference type="NCBI Taxonomy" id="186479"/>
    <lineage>
        <taxon>Bacteria</taxon>
        <taxon>Bacillati</taxon>
        <taxon>Chloroflexota</taxon>
        <taxon>Chloroflexia</taxon>
        <taxon>Chloroflexales</taxon>
        <taxon>Roseiflexineae</taxon>
        <taxon>Roseiflexaceae</taxon>
        <taxon>Kouleothrix</taxon>
    </lineage>
</organism>
<feature type="transmembrane region" description="Helical" evidence="2">
    <location>
        <begin position="140"/>
        <end position="167"/>
    </location>
</feature>
<evidence type="ECO:0000256" key="1">
    <source>
        <dbReference type="SAM" id="MobiDB-lite"/>
    </source>
</evidence>
<dbReference type="AlphaFoldDB" id="A0A0P9DNB2"/>
<keyword evidence="2" id="KW-0812">Transmembrane</keyword>
<accession>A0A0P9DNB2</accession>
<keyword evidence="2" id="KW-0472">Membrane</keyword>